<dbReference type="EMBL" id="OX336137">
    <property type="protein sequence ID" value="CAI2717423.1"/>
    <property type="molecule type" value="Genomic_DNA"/>
</dbReference>
<feature type="signal peptide" evidence="1">
    <location>
        <begin position="1"/>
        <end position="23"/>
    </location>
</feature>
<organism evidence="3 4">
    <name type="scientific">Nitrospina watsonii</name>
    <dbReference type="NCBI Taxonomy" id="1323948"/>
    <lineage>
        <taxon>Bacteria</taxon>
        <taxon>Pseudomonadati</taxon>
        <taxon>Nitrospinota/Tectimicrobiota group</taxon>
        <taxon>Nitrospinota</taxon>
        <taxon>Nitrospinia</taxon>
        <taxon>Nitrospinales</taxon>
        <taxon>Nitrospinaceae</taxon>
        <taxon>Nitrospina</taxon>
    </lineage>
</organism>
<reference evidence="3 4" key="1">
    <citation type="submission" date="2022-09" db="EMBL/GenBank/DDBJ databases">
        <authorList>
            <person name="Kop L."/>
        </authorList>
    </citation>
    <scope>NUCLEOTIDE SEQUENCE [LARGE SCALE GENOMIC DNA]</scope>
    <source>
        <strain evidence="3 4">347</strain>
    </source>
</reference>
<dbReference type="Pfam" id="PF09992">
    <property type="entry name" value="NAGPA"/>
    <property type="match status" value="1"/>
</dbReference>
<feature type="chain" id="PRO_5047081710" evidence="1">
    <location>
        <begin position="24"/>
        <end position="288"/>
    </location>
</feature>
<dbReference type="RefSeq" id="WP_282010365.1">
    <property type="nucleotide sequence ID" value="NZ_OX336137.1"/>
</dbReference>
<dbReference type="Proteomes" id="UP001157733">
    <property type="component" value="Chromosome"/>
</dbReference>
<protein>
    <submittedName>
        <fullName evidence="3">NAGPA domain-containing protein</fullName>
    </submittedName>
</protein>
<dbReference type="InterPro" id="IPR018711">
    <property type="entry name" value="NAGPA"/>
</dbReference>
<keyword evidence="4" id="KW-1185">Reference proteome</keyword>
<evidence type="ECO:0000259" key="2">
    <source>
        <dbReference type="Pfam" id="PF09992"/>
    </source>
</evidence>
<evidence type="ECO:0000256" key="1">
    <source>
        <dbReference type="SAM" id="SignalP"/>
    </source>
</evidence>
<accession>A0ABN8VUR1</accession>
<proteinExistence type="predicted"/>
<gene>
    <name evidence="3" type="ORF">NSPWAT_0564</name>
</gene>
<sequence>MKFGTHTLILGALLASLTLGAGAATSSGPKNGNPVPWVTLEPGLQLGTFLSPRKSIIGDSLVRVLRIDPAHFRFRLLNASSDRNKRRSAKEWVQDHNLVAAINASMYQTDNLTSVSLMKTIDHVNNTWYSKDRALLAFHPQETSLPPVQILDRDCQDVESLRERYQTLIQSIRMISCDGDNVWKQQDKIWSTSVIGMDADGHMLFVHVRSPYSTHDLIDILLELPIHLKRAMYVEGGPEAQLFIQSGTAQMEFLGSYSTDSNENDANRIAWPIPNVVGIERIPSPKTP</sequence>
<feature type="domain" description="Phosphodiester glycosidase" evidence="2">
    <location>
        <begin position="97"/>
        <end position="279"/>
    </location>
</feature>
<keyword evidence="1" id="KW-0732">Signal</keyword>
<evidence type="ECO:0000313" key="4">
    <source>
        <dbReference type="Proteomes" id="UP001157733"/>
    </source>
</evidence>
<name>A0ABN8VUR1_9BACT</name>
<evidence type="ECO:0000313" key="3">
    <source>
        <dbReference type="EMBL" id="CAI2717423.1"/>
    </source>
</evidence>